<dbReference type="eggNOG" id="ENOG5033NRN">
    <property type="taxonomic scope" value="Bacteria"/>
</dbReference>
<dbReference type="SUPFAM" id="SSF55718">
    <property type="entry name" value="SCP-like"/>
    <property type="match status" value="1"/>
</dbReference>
<reference evidence="1 2" key="1">
    <citation type="submission" date="2014-07" db="EMBL/GenBank/DDBJ databases">
        <title>Genome Sequence of Rhodococcus opacus Strain R7, a Biodegrader of Mono- and Polycyclic Aromatic Hydrocarbons.</title>
        <authorList>
            <person name="Di Gennaro P."/>
            <person name="Zampolli J."/>
            <person name="Presti I."/>
            <person name="Cappelletti M."/>
            <person name="D'Ursi P."/>
            <person name="Orro A."/>
            <person name="Mezzelani A."/>
            <person name="Milanesi L."/>
        </authorList>
    </citation>
    <scope>NUCLEOTIDE SEQUENCE [LARGE SCALE GENOMIC DNA]</scope>
    <source>
        <strain evidence="1 2">R7</strain>
    </source>
</reference>
<dbReference type="InterPro" id="IPR036527">
    <property type="entry name" value="SCP2_sterol-bd_dom_sf"/>
</dbReference>
<dbReference type="Gene3D" id="3.30.1050.10">
    <property type="entry name" value="SCP2 sterol-binding domain"/>
    <property type="match status" value="1"/>
</dbReference>
<sequence length="135" mass="15937">MPFVDTERFTEALNLDPEFKIAARFWNAIVRLEIGDETYVLVIRDGRLDSIAPPEGNNLMTVARNYDIEISAPIEEWGKFFQRVPRPFYQDLFSAVTRHNFRYGGDMKMFFAYYAALRRLFDLMRFYTNVAEEAK</sequence>
<proteinExistence type="predicted"/>
<name>A0A076ED59_RHOOP</name>
<evidence type="ECO:0008006" key="3">
    <source>
        <dbReference type="Google" id="ProtNLM"/>
    </source>
</evidence>
<evidence type="ECO:0000313" key="2">
    <source>
        <dbReference type="Proteomes" id="UP000028488"/>
    </source>
</evidence>
<dbReference type="Proteomes" id="UP000028488">
    <property type="component" value="Chromosome"/>
</dbReference>
<accession>A0A076ED59</accession>
<protein>
    <recommendedName>
        <fullName evidence="3">SCP2 domain-containing protein</fullName>
    </recommendedName>
</protein>
<dbReference type="AlphaFoldDB" id="A0A076ED59"/>
<organism evidence="1 2">
    <name type="scientific">Rhodococcus opacus</name>
    <name type="common">Nocardia opaca</name>
    <dbReference type="NCBI Taxonomy" id="37919"/>
    <lineage>
        <taxon>Bacteria</taxon>
        <taxon>Bacillati</taxon>
        <taxon>Actinomycetota</taxon>
        <taxon>Actinomycetes</taxon>
        <taxon>Mycobacteriales</taxon>
        <taxon>Nocardiaceae</taxon>
        <taxon>Rhodococcus</taxon>
    </lineage>
</organism>
<evidence type="ECO:0000313" key="1">
    <source>
        <dbReference type="EMBL" id="AII03551.1"/>
    </source>
</evidence>
<dbReference type="RefSeq" id="WP_128638475.1">
    <property type="nucleotide sequence ID" value="NZ_CP008947.1"/>
</dbReference>
<dbReference type="EMBL" id="CP008947">
    <property type="protein sequence ID" value="AII03551.1"/>
    <property type="molecule type" value="Genomic_DNA"/>
</dbReference>
<gene>
    <name evidence="1" type="ORF">EP51_02570</name>
</gene>